<proteinExistence type="predicted"/>
<dbReference type="AlphaFoldDB" id="C0CK01"/>
<dbReference type="EMBL" id="ACBZ01000054">
    <property type="protein sequence ID" value="EEG49930.1"/>
    <property type="molecule type" value="Genomic_DNA"/>
</dbReference>
<organism evidence="4 5">
    <name type="scientific">Blautia hydrogenotrophica (strain DSM 10507 / JCM 14656 / S5a33)</name>
    <name type="common">Ruminococcus hydrogenotrophicus</name>
    <dbReference type="NCBI Taxonomy" id="476272"/>
    <lineage>
        <taxon>Bacteria</taxon>
        <taxon>Bacillati</taxon>
        <taxon>Bacillota</taxon>
        <taxon>Clostridia</taxon>
        <taxon>Lachnospirales</taxon>
        <taxon>Lachnospiraceae</taxon>
        <taxon>Blautia</taxon>
    </lineage>
</organism>
<dbReference type="InterPro" id="IPR051479">
    <property type="entry name" value="PorB-like"/>
</dbReference>
<dbReference type="SUPFAM" id="SSF52518">
    <property type="entry name" value="Thiamin diphosphate-binding fold (THDP-binding)"/>
    <property type="match status" value="1"/>
</dbReference>
<sequence length="158" mass="16463">MLEIRHETEGLVSKGVSACAGCGLEIVMRNVMEALDEDVIVVIPPGCSALFSGFGAETNLKIPGYQGNLENTAASASGIRTALDAKGNTHTTVLCFAGDGATADIGLQSLSGAFERQDRILYLCYDNEAYMNTGIQGSSSTPYMASTTTTPGGKKTGR</sequence>
<reference evidence="4 5" key="1">
    <citation type="submission" date="2009-01" db="EMBL/GenBank/DDBJ databases">
        <authorList>
            <person name="Fulton L."/>
            <person name="Clifton S."/>
            <person name="Fulton B."/>
            <person name="Xu J."/>
            <person name="Minx P."/>
            <person name="Pepin K.H."/>
            <person name="Johnson M."/>
            <person name="Bhonagiri V."/>
            <person name="Nash W.E."/>
            <person name="Mardis E.R."/>
            <person name="Wilson R.K."/>
        </authorList>
    </citation>
    <scope>NUCLEOTIDE SEQUENCE [LARGE SCALE GENOMIC DNA]</scope>
    <source>
        <strain evidence="5">DSM 10507 / JCM 14656 / S5a33</strain>
    </source>
</reference>
<evidence type="ECO:0000259" key="3">
    <source>
        <dbReference type="Pfam" id="PF02775"/>
    </source>
</evidence>
<gene>
    <name evidence="4" type="ORF">RUMHYD_01171</name>
</gene>
<feature type="region of interest" description="Disordered" evidence="2">
    <location>
        <begin position="139"/>
        <end position="158"/>
    </location>
</feature>
<dbReference type="PATRIC" id="fig|476272.21.peg.2518"/>
<accession>C0CK01</accession>
<comment type="caution">
    <text evidence="4">The sequence shown here is derived from an EMBL/GenBank/DDBJ whole genome shotgun (WGS) entry which is preliminary data.</text>
</comment>
<dbReference type="InterPro" id="IPR011766">
    <property type="entry name" value="TPP_enzyme_TPP-bd"/>
</dbReference>
<evidence type="ECO:0000313" key="5">
    <source>
        <dbReference type="Proteomes" id="UP000003100"/>
    </source>
</evidence>
<dbReference type="PANTHER" id="PTHR42897">
    <property type="entry name" value="PYRUVATE SYNTHASE SUBUNIT PORB"/>
    <property type="match status" value="1"/>
</dbReference>
<feature type="compositionally biased region" description="Low complexity" evidence="2">
    <location>
        <begin position="147"/>
        <end position="158"/>
    </location>
</feature>
<dbReference type="GO" id="GO:0016491">
    <property type="term" value="F:oxidoreductase activity"/>
    <property type="evidence" value="ECO:0007669"/>
    <property type="project" value="UniProtKB-KW"/>
</dbReference>
<dbReference type="HOGENOM" id="CLU_1672872_0_0_9"/>
<dbReference type="Pfam" id="PF02775">
    <property type="entry name" value="TPP_enzyme_C"/>
    <property type="match status" value="1"/>
</dbReference>
<dbReference type="PANTHER" id="PTHR42897:SF2">
    <property type="entry name" value="PYRUVATE SYNTHASE SUBUNIT PORB"/>
    <property type="match status" value="1"/>
</dbReference>
<reference evidence="4 5" key="2">
    <citation type="submission" date="2009-02" db="EMBL/GenBank/DDBJ databases">
        <title>Draft genome sequence of Blautia hydrogenotrophica DSM 10507 (Ruminococcus hydrogenotrophicus DSM 10507).</title>
        <authorList>
            <person name="Sudarsanam P."/>
            <person name="Ley R."/>
            <person name="Guruge J."/>
            <person name="Turnbaugh P.J."/>
            <person name="Mahowald M."/>
            <person name="Liep D."/>
            <person name="Gordon J."/>
        </authorList>
    </citation>
    <scope>NUCLEOTIDE SEQUENCE [LARGE SCALE GENOMIC DNA]</scope>
    <source>
        <strain evidence="5">DSM 10507 / JCM 14656 / S5a33</strain>
    </source>
</reference>
<dbReference type="RefSeq" id="WP_005947065.1">
    <property type="nucleotide sequence ID" value="NZ_GG657680.1"/>
</dbReference>
<keyword evidence="5" id="KW-1185">Reference proteome</keyword>
<feature type="non-terminal residue" evidence="4">
    <location>
        <position position="158"/>
    </location>
</feature>
<dbReference type="Gene3D" id="3.40.50.970">
    <property type="match status" value="2"/>
</dbReference>
<evidence type="ECO:0000313" key="4">
    <source>
        <dbReference type="EMBL" id="EEG49930.1"/>
    </source>
</evidence>
<evidence type="ECO:0000256" key="1">
    <source>
        <dbReference type="ARBA" id="ARBA00023002"/>
    </source>
</evidence>
<dbReference type="GO" id="GO:0030976">
    <property type="term" value="F:thiamine pyrophosphate binding"/>
    <property type="evidence" value="ECO:0007669"/>
    <property type="project" value="InterPro"/>
</dbReference>
<protein>
    <recommendedName>
        <fullName evidence="3">Thiamine pyrophosphate enzyme TPP-binding domain-containing protein</fullName>
    </recommendedName>
</protein>
<name>C0CK01_BLAHS</name>
<keyword evidence="1" id="KW-0560">Oxidoreductase</keyword>
<dbReference type="Proteomes" id="UP000003100">
    <property type="component" value="Unassembled WGS sequence"/>
</dbReference>
<dbReference type="InterPro" id="IPR029061">
    <property type="entry name" value="THDP-binding"/>
</dbReference>
<dbReference type="eggNOG" id="COG1013">
    <property type="taxonomic scope" value="Bacteria"/>
</dbReference>
<feature type="domain" description="Thiamine pyrophosphate enzyme TPP-binding" evidence="3">
    <location>
        <begin position="58"/>
        <end position="153"/>
    </location>
</feature>
<evidence type="ECO:0000256" key="2">
    <source>
        <dbReference type="SAM" id="MobiDB-lite"/>
    </source>
</evidence>